<protein>
    <submittedName>
        <fullName evidence="1">Uncharacterized protein</fullName>
    </submittedName>
</protein>
<reference evidence="1" key="2">
    <citation type="submission" date="2014-07" db="EMBL/GenBank/DDBJ databases">
        <authorList>
            <person name="Hull J."/>
        </authorList>
    </citation>
    <scope>NUCLEOTIDE SEQUENCE</scope>
</reference>
<dbReference type="AlphaFoldDB" id="A0A0A9XP07"/>
<organism evidence="1">
    <name type="scientific">Lygus hesperus</name>
    <name type="common">Western plant bug</name>
    <dbReference type="NCBI Taxonomy" id="30085"/>
    <lineage>
        <taxon>Eukaryota</taxon>
        <taxon>Metazoa</taxon>
        <taxon>Ecdysozoa</taxon>
        <taxon>Arthropoda</taxon>
        <taxon>Hexapoda</taxon>
        <taxon>Insecta</taxon>
        <taxon>Pterygota</taxon>
        <taxon>Neoptera</taxon>
        <taxon>Paraneoptera</taxon>
        <taxon>Hemiptera</taxon>
        <taxon>Heteroptera</taxon>
        <taxon>Panheteroptera</taxon>
        <taxon>Cimicomorpha</taxon>
        <taxon>Miridae</taxon>
        <taxon>Mirini</taxon>
        <taxon>Lygus</taxon>
    </lineage>
</organism>
<name>A0A0A9XP07_LYGHE</name>
<feature type="non-terminal residue" evidence="1">
    <location>
        <position position="1"/>
    </location>
</feature>
<proteinExistence type="predicted"/>
<accession>A0A0A9XP07</accession>
<sequence length="154" mass="17255">DRRLGSTYLDQILNHKPIHGKASFNDLQEFISLVGDTVAALKLLKIPNESEFILFHLGSRCLDSTTRESFEMAHTNVKFPTFEDLSKYVRSRMLALHLSQPTSSTSSAISSPKVGNYTKIPTPQKASKTSLITQIPPCPVSKMHHHILSCKQYD</sequence>
<evidence type="ECO:0000313" key="1">
    <source>
        <dbReference type="EMBL" id="JAG20543.1"/>
    </source>
</evidence>
<feature type="non-terminal residue" evidence="1">
    <location>
        <position position="154"/>
    </location>
</feature>
<gene>
    <name evidence="1" type="ORF">CM83_104697</name>
</gene>
<dbReference type="EMBL" id="GBHO01023061">
    <property type="protein sequence ID" value="JAG20543.1"/>
    <property type="molecule type" value="Transcribed_RNA"/>
</dbReference>
<reference evidence="1" key="1">
    <citation type="journal article" date="2014" name="PLoS ONE">
        <title>Transcriptome-Based Identification of ABC Transporters in the Western Tarnished Plant Bug Lygus hesperus.</title>
        <authorList>
            <person name="Hull J.J."/>
            <person name="Chaney K."/>
            <person name="Geib S.M."/>
            <person name="Fabrick J.A."/>
            <person name="Brent C.S."/>
            <person name="Walsh D."/>
            <person name="Lavine L.C."/>
        </authorList>
    </citation>
    <scope>NUCLEOTIDE SEQUENCE</scope>
</reference>